<keyword evidence="4" id="KW-0560">Oxidoreductase</keyword>
<keyword evidence="3 9" id="KW-0288">FMN</keyword>
<feature type="active site" description="Proton acceptor" evidence="8">
    <location>
        <position position="236"/>
    </location>
</feature>
<proteinExistence type="inferred from homology"/>
<dbReference type="Pfam" id="PF01070">
    <property type="entry name" value="FMN_dh"/>
    <property type="match status" value="2"/>
</dbReference>
<sequence>MDWMTVKQQAREKFRGSCRVCPVCNGIVCAGEIPGMGGLGTAASFRNNLEALASYKLNMRTVHDVTSPKLSRLLFGKEVAVPVIAAAIGGIGLNMNGAMTEQEYCRAVVTGCQQAGVVAMTGDGPKPEVFDSGIQALTEQPGWAIPVIKPRSTEKIIELAGQAAAAGALAFGVDIDAAALLNMTNAGQPVGPKTQQELESIKRHTTIPFIVKGIMTPDDAECCAAAGVDAIVVTNHGGRALDHTPGTAEVLPVISEAVKGKMTILVDGGIRSGTDILKMLALGADGVLIGRPLAIGAVGGGAAGVAMVINKLAAELRTAMVLTGVGDVTTIPPSILWGGRR</sequence>
<accession>A0A4R1PVF7</accession>
<feature type="binding site" evidence="9">
    <location>
        <position position="212"/>
    </location>
    <ligand>
        <name>FMN</name>
        <dbReference type="ChEBI" id="CHEBI:58210"/>
    </ligand>
</feature>
<protein>
    <recommendedName>
        <fullName evidence="6">L-lactate oxidase</fullName>
    </recommendedName>
</protein>
<name>A0A4R1PVF7_9FIRM</name>
<dbReference type="EMBL" id="SLUI01000009">
    <property type="protein sequence ID" value="TCL36169.1"/>
    <property type="molecule type" value="Genomic_DNA"/>
</dbReference>
<feature type="binding site" evidence="9">
    <location>
        <position position="236"/>
    </location>
    <ligand>
        <name>FMN</name>
        <dbReference type="ChEBI" id="CHEBI:58210"/>
    </ligand>
</feature>
<dbReference type="PROSITE" id="PS51349">
    <property type="entry name" value="FMN_HYDROXY_ACID_DH_2"/>
    <property type="match status" value="1"/>
</dbReference>
<dbReference type="InterPro" id="IPR000262">
    <property type="entry name" value="FMN-dep_DH"/>
</dbReference>
<dbReference type="InterPro" id="IPR037396">
    <property type="entry name" value="FMN_HAD"/>
</dbReference>
<organism evidence="11 12">
    <name type="scientific">Anaerospora hongkongensis</name>
    <dbReference type="NCBI Taxonomy" id="244830"/>
    <lineage>
        <taxon>Bacteria</taxon>
        <taxon>Bacillati</taxon>
        <taxon>Bacillota</taxon>
        <taxon>Negativicutes</taxon>
        <taxon>Selenomonadales</taxon>
        <taxon>Sporomusaceae</taxon>
        <taxon>Anaerospora</taxon>
    </lineage>
</organism>
<dbReference type="PANTHER" id="PTHR10578:SF107">
    <property type="entry name" value="2-HYDROXYACID OXIDASE 1"/>
    <property type="match status" value="1"/>
</dbReference>
<dbReference type="GO" id="GO:0016853">
    <property type="term" value="F:isomerase activity"/>
    <property type="evidence" value="ECO:0007669"/>
    <property type="project" value="UniProtKB-KW"/>
</dbReference>
<comment type="cofactor">
    <cofactor evidence="1">
        <name>FMN</name>
        <dbReference type="ChEBI" id="CHEBI:58210"/>
    </cofactor>
</comment>
<dbReference type="AlphaFoldDB" id="A0A4R1PVF7"/>
<dbReference type="Gene3D" id="3.20.20.70">
    <property type="entry name" value="Aldolase class I"/>
    <property type="match status" value="1"/>
</dbReference>
<dbReference type="RefSeq" id="WP_132081872.1">
    <property type="nucleotide sequence ID" value="NZ_SLUI01000009.1"/>
</dbReference>
<dbReference type="InterPro" id="IPR013785">
    <property type="entry name" value="Aldolase_TIM"/>
</dbReference>
<dbReference type="InterPro" id="IPR012133">
    <property type="entry name" value="Alpha-hydoxy_acid_DH_FMN"/>
</dbReference>
<evidence type="ECO:0000313" key="12">
    <source>
        <dbReference type="Proteomes" id="UP000295063"/>
    </source>
</evidence>
<evidence type="ECO:0000256" key="6">
    <source>
        <dbReference type="ARBA" id="ARBA00029513"/>
    </source>
</evidence>
<evidence type="ECO:0000259" key="10">
    <source>
        <dbReference type="PROSITE" id="PS51349"/>
    </source>
</evidence>
<evidence type="ECO:0000256" key="1">
    <source>
        <dbReference type="ARBA" id="ARBA00001917"/>
    </source>
</evidence>
<dbReference type="GO" id="GO:0016491">
    <property type="term" value="F:oxidoreductase activity"/>
    <property type="evidence" value="ECO:0007669"/>
    <property type="project" value="UniProtKB-KW"/>
</dbReference>
<evidence type="ECO:0000256" key="7">
    <source>
        <dbReference type="ARBA" id="ARBA00048754"/>
    </source>
</evidence>
<evidence type="ECO:0000256" key="4">
    <source>
        <dbReference type="ARBA" id="ARBA00023002"/>
    </source>
</evidence>
<dbReference type="SUPFAM" id="SSF51395">
    <property type="entry name" value="FMN-linked oxidoreductases"/>
    <property type="match status" value="1"/>
</dbReference>
<reference evidence="11 12" key="1">
    <citation type="submission" date="2019-03" db="EMBL/GenBank/DDBJ databases">
        <title>Genomic Encyclopedia of Type Strains, Phase IV (KMG-IV): sequencing the most valuable type-strain genomes for metagenomic binning, comparative biology and taxonomic classification.</title>
        <authorList>
            <person name="Goeker M."/>
        </authorList>
    </citation>
    <scope>NUCLEOTIDE SEQUENCE [LARGE SCALE GENOMIC DNA]</scope>
    <source>
        <strain evidence="11 12">DSM 15969</strain>
    </source>
</reference>
<keyword evidence="12" id="KW-1185">Reference proteome</keyword>
<dbReference type="PANTHER" id="PTHR10578">
    <property type="entry name" value="S -2-HYDROXY-ACID OXIDASE-RELATED"/>
    <property type="match status" value="1"/>
</dbReference>
<dbReference type="PIRSF" id="PIRSF000138">
    <property type="entry name" value="Al-hdrx_acd_dh"/>
    <property type="match status" value="1"/>
</dbReference>
<gene>
    <name evidence="11" type="ORF">EV210_109118</name>
</gene>
<evidence type="ECO:0000256" key="8">
    <source>
        <dbReference type="PIRSR" id="PIRSR000138-1"/>
    </source>
</evidence>
<feature type="binding site" evidence="9">
    <location>
        <position position="239"/>
    </location>
    <ligand>
        <name>glyoxylate</name>
        <dbReference type="ChEBI" id="CHEBI:36655"/>
    </ligand>
</feature>
<dbReference type="CDD" id="cd02809">
    <property type="entry name" value="alpha_hydroxyacid_oxid_FMN"/>
    <property type="match status" value="1"/>
</dbReference>
<comment type="catalytic activity">
    <reaction evidence="7">
        <text>(S)-lactate + O2 = pyruvate + H2O2</text>
        <dbReference type="Rhea" id="RHEA:55868"/>
        <dbReference type="ChEBI" id="CHEBI:15361"/>
        <dbReference type="ChEBI" id="CHEBI:15379"/>
        <dbReference type="ChEBI" id="CHEBI:16240"/>
        <dbReference type="ChEBI" id="CHEBI:16651"/>
    </reaction>
    <physiologicalReaction direction="left-to-right" evidence="7">
        <dbReference type="Rhea" id="RHEA:55869"/>
    </physiologicalReaction>
</comment>
<evidence type="ECO:0000256" key="3">
    <source>
        <dbReference type="ARBA" id="ARBA00022643"/>
    </source>
</evidence>
<comment type="similarity">
    <text evidence="5">Belongs to the FMN-dependent alpha-hydroxy acid dehydrogenase family.</text>
</comment>
<feature type="domain" description="FMN hydroxy acid dehydrogenase" evidence="10">
    <location>
        <begin position="37"/>
        <end position="341"/>
    </location>
</feature>
<evidence type="ECO:0000256" key="9">
    <source>
        <dbReference type="PIRSR" id="PIRSR000138-2"/>
    </source>
</evidence>
<feature type="binding site" evidence="9">
    <location>
        <begin position="267"/>
        <end position="271"/>
    </location>
    <ligand>
        <name>FMN</name>
        <dbReference type="ChEBI" id="CHEBI:58210"/>
    </ligand>
</feature>
<dbReference type="Proteomes" id="UP000295063">
    <property type="component" value="Unassembled WGS sequence"/>
</dbReference>
<evidence type="ECO:0000256" key="2">
    <source>
        <dbReference type="ARBA" id="ARBA00022630"/>
    </source>
</evidence>
<keyword evidence="2 9" id="KW-0285">Flavoprotein</keyword>
<evidence type="ECO:0000256" key="5">
    <source>
        <dbReference type="ARBA" id="ARBA00024042"/>
    </source>
</evidence>
<dbReference type="OrthoDB" id="9770452at2"/>
<comment type="caution">
    <text evidence="11">The sequence shown here is derived from an EMBL/GenBank/DDBJ whole genome shotgun (WGS) entry which is preliminary data.</text>
</comment>
<dbReference type="GO" id="GO:0010181">
    <property type="term" value="F:FMN binding"/>
    <property type="evidence" value="ECO:0007669"/>
    <property type="project" value="InterPro"/>
</dbReference>
<keyword evidence="11" id="KW-0413">Isomerase</keyword>
<evidence type="ECO:0000313" key="11">
    <source>
        <dbReference type="EMBL" id="TCL36169.1"/>
    </source>
</evidence>
<feature type="binding site" evidence="9">
    <location>
        <begin position="290"/>
        <end position="291"/>
    </location>
    <ligand>
        <name>FMN</name>
        <dbReference type="ChEBI" id="CHEBI:58210"/>
    </ligand>
</feature>